<dbReference type="PIRSF" id="PIRSF036962">
    <property type="entry name" value="UCP036962_SignTr_Ycf55"/>
    <property type="match status" value="1"/>
</dbReference>
<name>A0A1Z1M6E4_BOSMO</name>
<reference evidence="2" key="1">
    <citation type="journal article" date="2017" name="J. Phycol.">
        <title>Analysis of chloroplast genomes and a supermatrix inform reclassification of the Rhodomelaceae (Rhodophyta).</title>
        <authorList>
            <person name="Diaz-Tapia P."/>
            <person name="Maggs C.A."/>
            <person name="West J.A."/>
            <person name="Verbruggen H."/>
        </authorList>
    </citation>
    <scope>NUCLEOTIDE SEQUENCE</scope>
    <source>
        <strain evidence="2">JW3660</strain>
    </source>
</reference>
<keyword evidence="1" id="KW-0812">Transmembrane</keyword>
<evidence type="ECO:0000256" key="1">
    <source>
        <dbReference type="SAM" id="Phobius"/>
    </source>
</evidence>
<proteinExistence type="predicted"/>
<gene>
    <name evidence="2" type="primary">ycf55</name>
</gene>
<feature type="transmembrane region" description="Helical" evidence="1">
    <location>
        <begin position="159"/>
        <end position="177"/>
    </location>
</feature>
<feature type="transmembrane region" description="Helical" evidence="1">
    <location>
        <begin position="288"/>
        <end position="312"/>
    </location>
</feature>
<dbReference type="RefSeq" id="YP_009393014.1">
    <property type="nucleotide sequence ID" value="NC_035266.1"/>
</dbReference>
<geneLocation type="chloroplast" evidence="2"/>
<keyword evidence="2" id="KW-0150">Chloroplast</keyword>
<protein>
    <submittedName>
        <fullName evidence="2">Uncharacterized protein</fullName>
    </submittedName>
</protein>
<keyword evidence="1" id="KW-1133">Transmembrane helix</keyword>
<dbReference type="GeneID" id="33354643"/>
<keyword evidence="2" id="KW-0934">Plastid</keyword>
<evidence type="ECO:0000313" key="2">
    <source>
        <dbReference type="EMBL" id="ARW61576.1"/>
    </source>
</evidence>
<dbReference type="InterPro" id="IPR022552">
    <property type="entry name" value="UPF_Ycf55"/>
</dbReference>
<feature type="transmembrane region" description="Helical" evidence="1">
    <location>
        <begin position="122"/>
        <end position="139"/>
    </location>
</feature>
<keyword evidence="1" id="KW-0472">Membrane</keyword>
<accession>A0A1Z1M6E4</accession>
<dbReference type="Pfam" id="PF12452">
    <property type="entry name" value="DUF3685"/>
    <property type="match status" value="1"/>
</dbReference>
<dbReference type="EMBL" id="MF101419">
    <property type="protein sequence ID" value="ARW61576.1"/>
    <property type="molecule type" value="Genomic_DNA"/>
</dbReference>
<dbReference type="InterPro" id="IPR017077">
    <property type="entry name" value="Uncharacterised_Ycf55_algae"/>
</dbReference>
<dbReference type="AlphaFoldDB" id="A0A1Z1M6E4"/>
<organism evidence="2">
    <name type="scientific">Bostrychia moritziana</name>
    <name type="common">Red alga</name>
    <name type="synonym">Polysiphonia moritziana</name>
    <dbReference type="NCBI Taxonomy" id="103713"/>
    <lineage>
        <taxon>Eukaryota</taxon>
        <taxon>Rhodophyta</taxon>
        <taxon>Florideophyceae</taxon>
        <taxon>Rhodymeniophycidae</taxon>
        <taxon>Ceramiales</taxon>
        <taxon>Rhodomelaceae</taxon>
        <taxon>Bostrychia</taxon>
    </lineage>
</organism>
<sequence>MIKYWPTKQSIKLNNAVVDLFIETEHKLIYDLSNKTNYYLYTDILNNIGKNKLFYVILNEFKQLILELIEANLNERDLKKLNKNIMHIFTEKIYKNFLSSLNNKYQKEQKIYKKKLNYIENYYLIESLIIYLVLGSSAIDQNIFLFDRSYTPYKHVQILFENFLIQISNITICRLFNKRVIIYNVNNTLRYIYNKAYISNRSIALLINNLVWQNFLYSYIDEPQYIYNERNRIWLISSRGIINKYIYTNRIQEIKKFTKFRIFFLLLLEIKDILIPKIEKFLVLIGQYIIYLSINLLSNIIIIFIKIIIFYLRK</sequence>